<reference evidence="1" key="1">
    <citation type="submission" date="2018-02" db="EMBL/GenBank/DDBJ databases">
        <authorList>
            <person name="Silar P."/>
        </authorList>
    </citation>
    <scope>NUCLEOTIDE SEQUENCE [LARGE SCALE GENOMIC DNA]</scope>
    <source>
        <strain evidence="1">T</strain>
    </source>
</reference>
<accession>A0ABY6RV07</accession>
<gene>
    <name evidence="1" type="ORF">PODCO_107070</name>
</gene>
<organism evidence="1 2">
    <name type="scientific">Podospora comata</name>
    <dbReference type="NCBI Taxonomy" id="48703"/>
    <lineage>
        <taxon>Eukaryota</taxon>
        <taxon>Fungi</taxon>
        <taxon>Dikarya</taxon>
        <taxon>Ascomycota</taxon>
        <taxon>Pezizomycotina</taxon>
        <taxon>Sordariomycetes</taxon>
        <taxon>Sordariomycetidae</taxon>
        <taxon>Sordariales</taxon>
        <taxon>Podosporaceae</taxon>
        <taxon>Podospora</taxon>
    </lineage>
</organism>
<keyword evidence="2" id="KW-1185">Reference proteome</keyword>
<name>A0ABY6RV07_PODCO</name>
<dbReference type="Proteomes" id="UP000280685">
    <property type="component" value="Chromosome 1"/>
</dbReference>
<sequence length="120" mass="13503">MLPVWSPRPSLCLVISYILSFTELKKRKDRTVESTPNVLGLFSRLFCSTLLNAEFCCHYANGCGRFKHISQSNNPTRVTSCDTANGCGQRKISEAFCVTNRWFSVRGTTSSNLAQEKPFE</sequence>
<protein>
    <recommendedName>
        <fullName evidence="3">Secreted protein</fullName>
    </recommendedName>
</protein>
<evidence type="ECO:0000313" key="1">
    <source>
        <dbReference type="EMBL" id="VBB72125.1"/>
    </source>
</evidence>
<proteinExistence type="predicted"/>
<dbReference type="EMBL" id="LR026964">
    <property type="protein sequence ID" value="VBB72125.1"/>
    <property type="molecule type" value="Genomic_DNA"/>
</dbReference>
<evidence type="ECO:0008006" key="3">
    <source>
        <dbReference type="Google" id="ProtNLM"/>
    </source>
</evidence>
<evidence type="ECO:0000313" key="2">
    <source>
        <dbReference type="Proteomes" id="UP000280685"/>
    </source>
</evidence>